<reference evidence="13" key="1">
    <citation type="journal article" date="2019" name="bioRxiv">
        <title>The Genome of the Zebra Mussel, Dreissena polymorpha: A Resource for Invasive Species Research.</title>
        <authorList>
            <person name="McCartney M.A."/>
            <person name="Auch B."/>
            <person name="Kono T."/>
            <person name="Mallez S."/>
            <person name="Zhang Y."/>
            <person name="Obille A."/>
            <person name="Becker A."/>
            <person name="Abrahante J.E."/>
            <person name="Garbe J."/>
            <person name="Badalamenti J.P."/>
            <person name="Herman A."/>
            <person name="Mangelson H."/>
            <person name="Liachko I."/>
            <person name="Sullivan S."/>
            <person name="Sone E.D."/>
            <person name="Koren S."/>
            <person name="Silverstein K.A.T."/>
            <person name="Beckman K.B."/>
            <person name="Gohl D.M."/>
        </authorList>
    </citation>
    <scope>NUCLEOTIDE SEQUENCE</scope>
    <source>
        <strain evidence="13">Duluth1</strain>
        <tissue evidence="13">Whole animal</tissue>
    </source>
</reference>
<dbReference type="GO" id="GO:0002224">
    <property type="term" value="P:toll-like receptor signaling pathway"/>
    <property type="evidence" value="ECO:0007669"/>
    <property type="project" value="InterPro"/>
</dbReference>
<protein>
    <recommendedName>
        <fullName evidence="12">TIR domain-containing protein</fullName>
    </recommendedName>
</protein>
<dbReference type="PROSITE" id="PS50104">
    <property type="entry name" value="TIR"/>
    <property type="match status" value="1"/>
</dbReference>
<dbReference type="InterPro" id="IPR003591">
    <property type="entry name" value="Leu-rich_rpt_typical-subtyp"/>
</dbReference>
<dbReference type="Gene3D" id="3.40.50.10140">
    <property type="entry name" value="Toll/interleukin-1 receptor homology (TIR) domain"/>
    <property type="match status" value="1"/>
</dbReference>
<dbReference type="AlphaFoldDB" id="A0A9D4HEK8"/>
<evidence type="ECO:0000256" key="8">
    <source>
        <dbReference type="ARBA" id="ARBA00023136"/>
    </source>
</evidence>
<keyword evidence="7 11" id="KW-1133">Transmembrane helix</keyword>
<evidence type="ECO:0000256" key="9">
    <source>
        <dbReference type="ARBA" id="ARBA00023170"/>
    </source>
</evidence>
<dbReference type="InterPro" id="IPR001611">
    <property type="entry name" value="Leu-rich_rpt"/>
</dbReference>
<accession>A0A9D4HEK8</accession>
<keyword evidence="14" id="KW-1185">Reference proteome</keyword>
<keyword evidence="9" id="KW-0675">Receptor</keyword>
<keyword evidence="10" id="KW-0325">Glycoprotein</keyword>
<keyword evidence="4 11" id="KW-0812">Transmembrane</keyword>
<name>A0A9D4HEK8_DREPO</name>
<dbReference type="Gene3D" id="3.80.10.10">
    <property type="entry name" value="Ribonuclease Inhibitor"/>
    <property type="match status" value="4"/>
</dbReference>
<evidence type="ECO:0000256" key="6">
    <source>
        <dbReference type="ARBA" id="ARBA00022737"/>
    </source>
</evidence>
<keyword evidence="8 11" id="KW-0472">Membrane</keyword>
<evidence type="ECO:0000256" key="7">
    <source>
        <dbReference type="ARBA" id="ARBA00022989"/>
    </source>
</evidence>
<keyword evidence="5" id="KW-0732">Signal</keyword>
<evidence type="ECO:0000256" key="5">
    <source>
        <dbReference type="ARBA" id="ARBA00022729"/>
    </source>
</evidence>
<sequence length="792" mass="90048">MNVVNCFEVDIMSFILECGILGLLQILSGVSVIARRQPPGGPEIPELLILQCEYPIWHRAFHDRLMPDIYEEIKFEPEEFCSTIRLDINTKPWNQTSRRVESLFLTGIAGYSNQIVLKDIEGGYLGKHFKNIIYLGITDLPLRSVNKTMFEGLYRLKVLNFIVKVDFFPVDTFSGLSQLVYFRYQDSMLQNISSAHFCHNSQLAFVMLRRNLLKTVNGNLMQNCSGPTLNSFDLGGNNFSTLTAGMFKDYNVNGFLEISNCSISGVQSDVFIGLENLLALDLSNNLITAIPNGTFSRMNNSIQGIFMSNNFVSMINIEGIFGGFENIINLDLSSNQIHSIVGTFAILPNLFEMYFANNQLKTVHESLFEGLVQLHKLIIANNSIESIDKNAFNGLNVLQQLDLSYNRLTQLDPRQFSDLFKLKYVNLSNNNITTLNESIFEHNTALEQIHLSHNDLLDVGNLILNATNIRSINVSNNNLKYFPTLISKGTLPCAEDLLSKLVCINGSSNRIISLSLQCLSGIVLLDFSDNMLTQVPSLYKLPMLQELKLRHNKIKHVDVTFVELRALTILDLGDNLIESVSPKIFPESLKNLYLEHNKLKIFNIIDLSYLLSLKLRDNPLECSCENEDIFTWVRTPHTMSIDNVTCTSTSSGTITAAANFYPNHCDLFKRLKIIIPVASVSFILLIVCLIIFKFRYEIQVIAFYKWHVRLDFNFGKGRHRKPEDTYTYDAFVCFAEEDTPFVEETLRPLLEPQYSLCLYYRDFHVGDDIADAILKGIKRERSDHYIANCVIP</sequence>
<dbReference type="SUPFAM" id="SSF52058">
    <property type="entry name" value="L domain-like"/>
    <property type="match status" value="2"/>
</dbReference>
<dbReference type="InterPro" id="IPR026906">
    <property type="entry name" value="LRR_5"/>
</dbReference>
<feature type="domain" description="TIR" evidence="12">
    <location>
        <begin position="726"/>
        <end position="792"/>
    </location>
</feature>
<gene>
    <name evidence="13" type="ORF">DPMN_105308</name>
</gene>
<dbReference type="SMART" id="SM00369">
    <property type="entry name" value="LRR_TYP"/>
    <property type="match status" value="9"/>
</dbReference>
<dbReference type="Pfam" id="PF01582">
    <property type="entry name" value="TIR"/>
    <property type="match status" value="1"/>
</dbReference>
<evidence type="ECO:0000256" key="1">
    <source>
        <dbReference type="ARBA" id="ARBA00004167"/>
    </source>
</evidence>
<dbReference type="FunFam" id="3.80.10.10:FF:001164">
    <property type="entry name" value="GH01279p"/>
    <property type="match status" value="1"/>
</dbReference>
<comment type="caution">
    <text evidence="13">The sequence shown here is derived from an EMBL/GenBank/DDBJ whole genome shotgun (WGS) entry which is preliminary data.</text>
</comment>
<dbReference type="GO" id="GO:0006955">
    <property type="term" value="P:immune response"/>
    <property type="evidence" value="ECO:0007669"/>
    <property type="project" value="InterPro"/>
</dbReference>
<dbReference type="SMART" id="SM00365">
    <property type="entry name" value="LRR_SD22"/>
    <property type="match status" value="6"/>
</dbReference>
<dbReference type="Pfam" id="PF13306">
    <property type="entry name" value="LRR_5"/>
    <property type="match status" value="1"/>
</dbReference>
<organism evidence="13 14">
    <name type="scientific">Dreissena polymorpha</name>
    <name type="common">Zebra mussel</name>
    <name type="synonym">Mytilus polymorpha</name>
    <dbReference type="NCBI Taxonomy" id="45954"/>
    <lineage>
        <taxon>Eukaryota</taxon>
        <taxon>Metazoa</taxon>
        <taxon>Spiralia</taxon>
        <taxon>Lophotrochozoa</taxon>
        <taxon>Mollusca</taxon>
        <taxon>Bivalvia</taxon>
        <taxon>Autobranchia</taxon>
        <taxon>Heteroconchia</taxon>
        <taxon>Euheterodonta</taxon>
        <taxon>Imparidentia</taxon>
        <taxon>Neoheterodontei</taxon>
        <taxon>Myida</taxon>
        <taxon>Dreissenoidea</taxon>
        <taxon>Dreissenidae</taxon>
        <taxon>Dreissena</taxon>
    </lineage>
</organism>
<dbReference type="InterPro" id="IPR035897">
    <property type="entry name" value="Toll_tir_struct_dom_sf"/>
</dbReference>
<proteinExistence type="inferred from homology"/>
<dbReference type="PANTHER" id="PTHR24365">
    <property type="entry name" value="TOLL-LIKE RECEPTOR"/>
    <property type="match status" value="1"/>
</dbReference>
<feature type="transmembrane region" description="Helical" evidence="11">
    <location>
        <begin position="673"/>
        <end position="692"/>
    </location>
</feature>
<dbReference type="GO" id="GO:0004888">
    <property type="term" value="F:transmembrane signaling receptor activity"/>
    <property type="evidence" value="ECO:0007669"/>
    <property type="project" value="InterPro"/>
</dbReference>
<keyword evidence="6" id="KW-0677">Repeat</keyword>
<dbReference type="Pfam" id="PF13855">
    <property type="entry name" value="LRR_8"/>
    <property type="match status" value="3"/>
</dbReference>
<dbReference type="GO" id="GO:0005886">
    <property type="term" value="C:plasma membrane"/>
    <property type="evidence" value="ECO:0007669"/>
    <property type="project" value="TreeGrafter"/>
</dbReference>
<dbReference type="Proteomes" id="UP000828390">
    <property type="component" value="Unassembled WGS sequence"/>
</dbReference>
<evidence type="ECO:0000313" key="14">
    <source>
        <dbReference type="Proteomes" id="UP000828390"/>
    </source>
</evidence>
<dbReference type="InterPro" id="IPR000157">
    <property type="entry name" value="TIR_dom"/>
</dbReference>
<evidence type="ECO:0000256" key="11">
    <source>
        <dbReference type="SAM" id="Phobius"/>
    </source>
</evidence>
<evidence type="ECO:0000313" key="13">
    <source>
        <dbReference type="EMBL" id="KAH3832034.1"/>
    </source>
</evidence>
<evidence type="ECO:0000256" key="4">
    <source>
        <dbReference type="ARBA" id="ARBA00022692"/>
    </source>
</evidence>
<dbReference type="PANTHER" id="PTHR24365:SF541">
    <property type="entry name" value="PROTEIN TOLL-RELATED"/>
    <property type="match status" value="1"/>
</dbReference>
<evidence type="ECO:0000256" key="3">
    <source>
        <dbReference type="ARBA" id="ARBA00022614"/>
    </source>
</evidence>
<dbReference type="InterPro" id="IPR032675">
    <property type="entry name" value="LRR_dom_sf"/>
</dbReference>
<comment type="similarity">
    <text evidence="2">Belongs to the Toll-like receptor family.</text>
</comment>
<keyword evidence="3" id="KW-0433">Leucine-rich repeat</keyword>
<dbReference type="EMBL" id="JAIWYP010000004">
    <property type="protein sequence ID" value="KAH3832034.1"/>
    <property type="molecule type" value="Genomic_DNA"/>
</dbReference>
<evidence type="ECO:0000256" key="2">
    <source>
        <dbReference type="ARBA" id="ARBA00009634"/>
    </source>
</evidence>
<dbReference type="PROSITE" id="PS51450">
    <property type="entry name" value="LRR"/>
    <property type="match status" value="3"/>
</dbReference>
<evidence type="ECO:0000256" key="10">
    <source>
        <dbReference type="ARBA" id="ARBA00023180"/>
    </source>
</evidence>
<comment type="subcellular location">
    <subcellularLocation>
        <location evidence="1">Membrane</location>
        <topology evidence="1">Single-pass membrane protein</topology>
    </subcellularLocation>
</comment>
<reference evidence="13" key="2">
    <citation type="submission" date="2020-11" db="EMBL/GenBank/DDBJ databases">
        <authorList>
            <person name="McCartney M.A."/>
            <person name="Auch B."/>
            <person name="Kono T."/>
            <person name="Mallez S."/>
            <person name="Becker A."/>
            <person name="Gohl D.M."/>
            <person name="Silverstein K.A.T."/>
            <person name="Koren S."/>
            <person name="Bechman K.B."/>
            <person name="Herman A."/>
            <person name="Abrahante J.E."/>
            <person name="Garbe J."/>
        </authorList>
    </citation>
    <scope>NUCLEOTIDE SEQUENCE</scope>
    <source>
        <strain evidence="13">Duluth1</strain>
        <tissue evidence="13">Whole animal</tissue>
    </source>
</reference>
<dbReference type="SUPFAM" id="SSF52200">
    <property type="entry name" value="Toll/Interleukin receptor TIR domain"/>
    <property type="match status" value="1"/>
</dbReference>
<evidence type="ECO:0000259" key="12">
    <source>
        <dbReference type="PROSITE" id="PS50104"/>
    </source>
</evidence>